<comment type="caution">
    <text evidence="8">The sequence shown here is derived from an EMBL/GenBank/DDBJ whole genome shotgun (WGS) entry which is preliminary data.</text>
</comment>
<organism evidence="8 9">
    <name type="scientific">Methylomonas albis</name>
    <dbReference type="NCBI Taxonomy" id="1854563"/>
    <lineage>
        <taxon>Bacteria</taxon>
        <taxon>Pseudomonadati</taxon>
        <taxon>Pseudomonadota</taxon>
        <taxon>Gammaproteobacteria</taxon>
        <taxon>Methylococcales</taxon>
        <taxon>Methylococcaceae</taxon>
        <taxon>Methylomonas</taxon>
    </lineage>
</organism>
<dbReference type="InterPro" id="IPR025943">
    <property type="entry name" value="Sigma_54_int_dom_ATP-bd_2"/>
</dbReference>
<dbReference type="Pfam" id="PF00158">
    <property type="entry name" value="Sigma54_activat"/>
    <property type="match status" value="1"/>
</dbReference>
<dbReference type="Gene3D" id="1.10.10.60">
    <property type="entry name" value="Homeodomain-like"/>
    <property type="match status" value="1"/>
</dbReference>
<evidence type="ECO:0000313" key="8">
    <source>
        <dbReference type="EMBL" id="MBD9356758.1"/>
    </source>
</evidence>
<protein>
    <submittedName>
        <fullName evidence="8">Sigma 54-interacting transcriptional regulator</fullName>
    </submittedName>
</protein>
<dbReference type="PROSITE" id="PS00676">
    <property type="entry name" value="SIGMA54_INTERACT_2"/>
    <property type="match status" value="1"/>
</dbReference>
<gene>
    <name evidence="8" type="ORF">IE877_12840</name>
</gene>
<dbReference type="InterPro" id="IPR035965">
    <property type="entry name" value="PAS-like_dom_sf"/>
</dbReference>
<evidence type="ECO:0000256" key="2">
    <source>
        <dbReference type="ARBA" id="ARBA00022840"/>
    </source>
</evidence>
<evidence type="ECO:0000313" key="9">
    <source>
        <dbReference type="Proteomes" id="UP000652176"/>
    </source>
</evidence>
<dbReference type="Pfam" id="PF02954">
    <property type="entry name" value="HTH_8"/>
    <property type="match status" value="1"/>
</dbReference>
<dbReference type="InterPro" id="IPR002197">
    <property type="entry name" value="HTH_Fis"/>
</dbReference>
<evidence type="ECO:0000259" key="7">
    <source>
        <dbReference type="PROSITE" id="PS50112"/>
    </source>
</evidence>
<dbReference type="CDD" id="cd00009">
    <property type="entry name" value="AAA"/>
    <property type="match status" value="1"/>
</dbReference>
<evidence type="ECO:0000259" key="6">
    <source>
        <dbReference type="PROSITE" id="PS50045"/>
    </source>
</evidence>
<dbReference type="SMART" id="SM00382">
    <property type="entry name" value="AAA"/>
    <property type="match status" value="1"/>
</dbReference>
<dbReference type="PROSITE" id="PS50045">
    <property type="entry name" value="SIGMA54_INTERACT_4"/>
    <property type="match status" value="1"/>
</dbReference>
<keyword evidence="9" id="KW-1185">Reference proteome</keyword>
<evidence type="ECO:0000256" key="4">
    <source>
        <dbReference type="ARBA" id="ARBA00023125"/>
    </source>
</evidence>
<dbReference type="PROSITE" id="PS00675">
    <property type="entry name" value="SIGMA54_INTERACT_1"/>
    <property type="match status" value="1"/>
</dbReference>
<dbReference type="SUPFAM" id="SSF55785">
    <property type="entry name" value="PYP-like sensor domain (PAS domain)"/>
    <property type="match status" value="1"/>
</dbReference>
<feature type="domain" description="Sigma-54 factor interaction" evidence="6">
    <location>
        <begin position="131"/>
        <end position="360"/>
    </location>
</feature>
<keyword evidence="3" id="KW-0805">Transcription regulation</keyword>
<dbReference type="InterPro" id="IPR058031">
    <property type="entry name" value="AAA_lid_NorR"/>
</dbReference>
<evidence type="ECO:0000256" key="3">
    <source>
        <dbReference type="ARBA" id="ARBA00023015"/>
    </source>
</evidence>
<keyword evidence="2" id="KW-0067">ATP-binding</keyword>
<dbReference type="Gene3D" id="3.30.450.20">
    <property type="entry name" value="PAS domain"/>
    <property type="match status" value="1"/>
</dbReference>
<keyword evidence="4" id="KW-0238">DNA-binding</keyword>
<sequence length="442" mass="49129">MSNASDLYQTLFDVFREAILIVDQESGHIIDANMQALRMTGLPPAELKRVNYKTFFRIPDDAGTRPECVFCPSLSAGLKTGMCFETLYIDYEARTYLVLLGRGSADLPARICPRTEVGDYGWSDLQDFPNIIGQSERIRDVCRLIGSVAKTDATVLIEGESGTGKEVVANAIHIHSLRGKHPFVKVNCAALSETLLESELFGHVKGAFTGAIIDRRGRFQQANNGTILLDEIGCMSLAGQAKLLRVLQEHEFEPVGSSKTLPVDVRVLASTNVNLAEAVKLGRFREDLYYRLNVFSIPLPPLRERKQDIHLLVRHFLYKNNANLGKSIEGIDFSTHALLMQHNWPGNIRELENVIEHAAIVEQGPTLLPASLPMNLAGSHPNNDENELTAMPGLREKLTLFERQVLLDTLLKANGVKKLTAAMLGIDARNLPYLLRKHHLGY</sequence>
<evidence type="ECO:0000256" key="5">
    <source>
        <dbReference type="ARBA" id="ARBA00023163"/>
    </source>
</evidence>
<dbReference type="InterPro" id="IPR002078">
    <property type="entry name" value="Sigma_54_int"/>
</dbReference>
<accession>A0ABR9D0Y8</accession>
<keyword evidence="5" id="KW-0804">Transcription</keyword>
<name>A0ABR9D0Y8_9GAMM</name>
<dbReference type="Pfam" id="PF25601">
    <property type="entry name" value="AAA_lid_14"/>
    <property type="match status" value="1"/>
</dbReference>
<dbReference type="RefSeq" id="WP_192375085.1">
    <property type="nucleotide sequence ID" value="NZ_CAJHIV010000001.1"/>
</dbReference>
<dbReference type="InterPro" id="IPR025944">
    <property type="entry name" value="Sigma_54_int_dom_CS"/>
</dbReference>
<dbReference type="InterPro" id="IPR000014">
    <property type="entry name" value="PAS"/>
</dbReference>
<dbReference type="PROSITE" id="PS50112">
    <property type="entry name" value="PAS"/>
    <property type="match status" value="1"/>
</dbReference>
<dbReference type="Gene3D" id="1.10.8.60">
    <property type="match status" value="1"/>
</dbReference>
<evidence type="ECO:0000256" key="1">
    <source>
        <dbReference type="ARBA" id="ARBA00022741"/>
    </source>
</evidence>
<dbReference type="PROSITE" id="PS00688">
    <property type="entry name" value="SIGMA54_INTERACT_3"/>
    <property type="match status" value="1"/>
</dbReference>
<dbReference type="PANTHER" id="PTHR32071">
    <property type="entry name" value="TRANSCRIPTIONAL REGULATORY PROTEIN"/>
    <property type="match status" value="1"/>
</dbReference>
<dbReference type="InterPro" id="IPR009057">
    <property type="entry name" value="Homeodomain-like_sf"/>
</dbReference>
<dbReference type="SUPFAM" id="SSF46689">
    <property type="entry name" value="Homeodomain-like"/>
    <property type="match status" value="1"/>
</dbReference>
<reference evidence="8 9" key="1">
    <citation type="submission" date="2020-09" db="EMBL/GenBank/DDBJ databases">
        <title>Methylomonas albis sp. nov. and Methylomonas fluvii sp. nov.: Two cold-adapted methanotrophs from the River Elbe and an amended description of Methylovulum psychrotolerans strain Eb1.</title>
        <authorList>
            <person name="Bussmann I.K."/>
            <person name="Klings K.-W."/>
            <person name="Warnstedt J."/>
            <person name="Hoppert M."/>
            <person name="Saborowski A."/>
            <person name="Horn F."/>
            <person name="Liebner S."/>
        </authorList>
    </citation>
    <scope>NUCLEOTIDE SEQUENCE [LARGE SCALE GENOMIC DNA]</scope>
    <source>
        <strain evidence="8 9">EbA</strain>
    </source>
</reference>
<dbReference type="Gene3D" id="3.40.50.300">
    <property type="entry name" value="P-loop containing nucleotide triphosphate hydrolases"/>
    <property type="match status" value="1"/>
</dbReference>
<keyword evidence="1" id="KW-0547">Nucleotide-binding</keyword>
<dbReference type="InterPro" id="IPR025662">
    <property type="entry name" value="Sigma_54_int_dom_ATP-bd_1"/>
</dbReference>
<proteinExistence type="predicted"/>
<dbReference type="EMBL" id="JACXSS010000001">
    <property type="protein sequence ID" value="MBD9356758.1"/>
    <property type="molecule type" value="Genomic_DNA"/>
</dbReference>
<dbReference type="PANTHER" id="PTHR32071:SF113">
    <property type="entry name" value="ALGINATE BIOSYNTHESIS TRANSCRIPTIONAL REGULATORY PROTEIN ALGB"/>
    <property type="match status" value="1"/>
</dbReference>
<dbReference type="Proteomes" id="UP000652176">
    <property type="component" value="Unassembled WGS sequence"/>
</dbReference>
<dbReference type="InterPro" id="IPR003593">
    <property type="entry name" value="AAA+_ATPase"/>
</dbReference>
<dbReference type="InterPro" id="IPR027417">
    <property type="entry name" value="P-loop_NTPase"/>
</dbReference>
<dbReference type="Pfam" id="PF13426">
    <property type="entry name" value="PAS_9"/>
    <property type="match status" value="1"/>
</dbReference>
<feature type="domain" description="PAS" evidence="7">
    <location>
        <begin position="4"/>
        <end position="47"/>
    </location>
</feature>
<dbReference type="SUPFAM" id="SSF52540">
    <property type="entry name" value="P-loop containing nucleoside triphosphate hydrolases"/>
    <property type="match status" value="1"/>
</dbReference>